<evidence type="ECO:0000313" key="4">
    <source>
        <dbReference type="Proteomes" id="UP000326641"/>
    </source>
</evidence>
<protein>
    <recommendedName>
        <fullName evidence="2">DUF559 domain-containing protein</fullName>
    </recommendedName>
</protein>
<dbReference type="AlphaFoldDB" id="A0A564WB15"/>
<evidence type="ECO:0000313" key="3">
    <source>
        <dbReference type="EMBL" id="VUX45680.1"/>
    </source>
</evidence>
<dbReference type="Proteomes" id="UP000326641">
    <property type="component" value="Unassembled WGS sequence"/>
</dbReference>
<sequence>MTEAERKLWAKLRSRSLSGAKFRRQVPIGSFVADFASIEVGLAIEIDGGQHASAATADAARSAVLAAAGFRVLRFWNNEVLANTDGVLATIARVLNECRDTPHPDPLPRAGEGGTRVSGRVREPTVSAVRAPRSGYGQGTMERQRRA</sequence>
<comment type="caution">
    <text evidence="3">The sequence shown here is derived from an EMBL/GenBank/DDBJ whole genome shotgun (WGS) entry which is preliminary data.</text>
</comment>
<reference evidence="3" key="1">
    <citation type="submission" date="2018-11" db="EMBL/GenBank/DDBJ databases">
        <authorList>
            <person name="Onetto C."/>
        </authorList>
    </citation>
    <scope>NUCLEOTIDE SEQUENCE [LARGE SCALE GENOMIC DNA]</scope>
</reference>
<dbReference type="SUPFAM" id="SSF52980">
    <property type="entry name" value="Restriction endonuclease-like"/>
    <property type="match status" value="1"/>
</dbReference>
<evidence type="ECO:0000256" key="1">
    <source>
        <dbReference type="SAM" id="MobiDB-lite"/>
    </source>
</evidence>
<organism evidence="3 4">
    <name type="scientific">Candidatus Defluviicoccus seviourii</name>
    <dbReference type="NCBI Taxonomy" id="2565273"/>
    <lineage>
        <taxon>Bacteria</taxon>
        <taxon>Pseudomonadati</taxon>
        <taxon>Pseudomonadota</taxon>
        <taxon>Alphaproteobacteria</taxon>
        <taxon>Rhodospirillales</taxon>
        <taxon>Rhodospirillaceae</taxon>
        <taxon>Defluviicoccus</taxon>
    </lineage>
</organism>
<gene>
    <name evidence="3" type="ORF">DF3PA_140061</name>
</gene>
<dbReference type="InterPro" id="IPR011335">
    <property type="entry name" value="Restrct_endonuc-II-like"/>
</dbReference>
<dbReference type="PANTHER" id="PTHR38590:SF1">
    <property type="entry name" value="BLL0828 PROTEIN"/>
    <property type="match status" value="1"/>
</dbReference>
<feature type="domain" description="DUF559" evidence="2">
    <location>
        <begin position="1"/>
        <end position="95"/>
    </location>
</feature>
<dbReference type="Gene3D" id="3.40.960.10">
    <property type="entry name" value="VSR Endonuclease"/>
    <property type="match status" value="1"/>
</dbReference>
<keyword evidence="4" id="KW-1185">Reference proteome</keyword>
<accession>A0A564WB15</accession>
<dbReference type="PANTHER" id="PTHR38590">
    <property type="entry name" value="BLL0828 PROTEIN"/>
    <property type="match status" value="1"/>
</dbReference>
<proteinExistence type="predicted"/>
<feature type="region of interest" description="Disordered" evidence="1">
    <location>
        <begin position="100"/>
        <end position="147"/>
    </location>
</feature>
<name>A0A564WB15_9PROT</name>
<dbReference type="EMBL" id="UXAT02000006">
    <property type="protein sequence ID" value="VUX45680.1"/>
    <property type="molecule type" value="Genomic_DNA"/>
</dbReference>
<dbReference type="InterPro" id="IPR007569">
    <property type="entry name" value="DUF559"/>
</dbReference>
<dbReference type="InterPro" id="IPR047216">
    <property type="entry name" value="Endonuclease_DUF559_bact"/>
</dbReference>
<dbReference type="Pfam" id="PF04480">
    <property type="entry name" value="DUF559"/>
    <property type="match status" value="1"/>
</dbReference>
<evidence type="ECO:0000259" key="2">
    <source>
        <dbReference type="Pfam" id="PF04480"/>
    </source>
</evidence>
<dbReference type="CDD" id="cd01038">
    <property type="entry name" value="Endonuclease_DUF559"/>
    <property type="match status" value="1"/>
</dbReference>